<dbReference type="InterPro" id="IPR047262">
    <property type="entry name" value="PRX-like1"/>
</dbReference>
<dbReference type="SUPFAM" id="SSF52833">
    <property type="entry name" value="Thioredoxin-like"/>
    <property type="match status" value="1"/>
</dbReference>
<feature type="domain" description="Thioredoxin" evidence="5">
    <location>
        <begin position="1"/>
        <end position="145"/>
    </location>
</feature>
<dbReference type="OMA" id="KWKISAF"/>
<evidence type="ECO:0000313" key="7">
    <source>
        <dbReference type="Proteomes" id="UP000001514"/>
    </source>
</evidence>
<evidence type="ECO:0000256" key="3">
    <source>
        <dbReference type="ARBA" id="ARBA00013016"/>
    </source>
</evidence>
<proteinExistence type="inferred from homology"/>
<dbReference type="PANTHER" id="PTHR43640">
    <property type="entry name" value="OS07G0260300 PROTEIN"/>
    <property type="match status" value="1"/>
</dbReference>
<dbReference type="InParanoid" id="D8SFC3"/>
<dbReference type="Gramene" id="EFJ16702">
    <property type="protein sequence ID" value="EFJ16702"/>
    <property type="gene ID" value="SELMODRAFT_115723"/>
</dbReference>
<dbReference type="Gene3D" id="3.40.30.10">
    <property type="entry name" value="Glutaredoxin"/>
    <property type="match status" value="1"/>
</dbReference>
<dbReference type="InterPro" id="IPR013740">
    <property type="entry name" value="Redoxin"/>
</dbReference>
<dbReference type="InterPro" id="IPR036249">
    <property type="entry name" value="Thioredoxin-like_sf"/>
</dbReference>
<dbReference type="HOGENOM" id="CLU_076204_1_0_1"/>
<organism evidence="7">
    <name type="scientific">Selaginella moellendorffii</name>
    <name type="common">Spikemoss</name>
    <dbReference type="NCBI Taxonomy" id="88036"/>
    <lineage>
        <taxon>Eukaryota</taxon>
        <taxon>Viridiplantae</taxon>
        <taxon>Streptophyta</taxon>
        <taxon>Embryophyta</taxon>
        <taxon>Tracheophyta</taxon>
        <taxon>Lycopodiopsida</taxon>
        <taxon>Selaginellales</taxon>
        <taxon>Selaginellaceae</taxon>
        <taxon>Selaginella</taxon>
    </lineage>
</organism>
<dbReference type="AlphaFoldDB" id="D8SFC3"/>
<dbReference type="eggNOG" id="ENOG502QQ4U">
    <property type="taxonomic scope" value="Eukaryota"/>
</dbReference>
<dbReference type="KEGG" id="smo:SELMODRAFT_115723"/>
<dbReference type="PANTHER" id="PTHR43640:SF1">
    <property type="entry name" value="THIOREDOXIN-DEPENDENT PEROXIREDOXIN"/>
    <property type="match status" value="1"/>
</dbReference>
<comment type="catalytic activity">
    <reaction evidence="1">
        <text>[glutaredoxin]-dithiol + a hydroperoxide = [glutaredoxin]-disulfide + an alcohol + H2O</text>
        <dbReference type="Rhea" id="RHEA:62624"/>
        <dbReference type="Rhea" id="RHEA-COMP:10729"/>
        <dbReference type="Rhea" id="RHEA-COMP:10730"/>
        <dbReference type="ChEBI" id="CHEBI:15377"/>
        <dbReference type="ChEBI" id="CHEBI:29950"/>
        <dbReference type="ChEBI" id="CHEBI:30879"/>
        <dbReference type="ChEBI" id="CHEBI:35924"/>
        <dbReference type="ChEBI" id="CHEBI:50058"/>
        <dbReference type="EC" id="1.11.1.25"/>
    </reaction>
</comment>
<dbReference type="EMBL" id="GL377617">
    <property type="protein sequence ID" value="EFJ16702.1"/>
    <property type="molecule type" value="Genomic_DNA"/>
</dbReference>
<sequence length="170" mass="19239">FQLPEPLSGKTWKLEDFKQSPALLVMFICNHCPYVVHLKEAIAKLAQEYSQKGVAVVGISSNSVATHPEDGPQMMAEDAKKFGYNFPYLYDEAFAKAYGAVCTPEFFLFKKSEEKCFELVYHGRFDESRPRSGKPITGRHGSMLQFPYPVQAIANSLWLIVGCTIKWHPQ</sequence>
<dbReference type="Proteomes" id="UP000001514">
    <property type="component" value="Unassembled WGS sequence"/>
</dbReference>
<evidence type="ECO:0000256" key="1">
    <source>
        <dbReference type="ARBA" id="ARBA00001711"/>
    </source>
</evidence>
<dbReference type="PROSITE" id="PS51352">
    <property type="entry name" value="THIOREDOXIN_2"/>
    <property type="match status" value="1"/>
</dbReference>
<protein>
    <recommendedName>
        <fullName evidence="3">glutaredoxin-dependent peroxiredoxin</fullName>
        <ecNumber evidence="3">1.11.1.25</ecNumber>
    </recommendedName>
    <alternativeName>
        <fullName evidence="4">Glutaredoxin-dependent peroxiredoxin</fullName>
    </alternativeName>
</protein>
<reference evidence="6 7" key="1">
    <citation type="journal article" date="2011" name="Science">
        <title>The Selaginella genome identifies genetic changes associated with the evolution of vascular plants.</title>
        <authorList>
            <person name="Banks J.A."/>
            <person name="Nishiyama T."/>
            <person name="Hasebe M."/>
            <person name="Bowman J.L."/>
            <person name="Gribskov M."/>
            <person name="dePamphilis C."/>
            <person name="Albert V.A."/>
            <person name="Aono N."/>
            <person name="Aoyama T."/>
            <person name="Ambrose B.A."/>
            <person name="Ashton N.W."/>
            <person name="Axtell M.J."/>
            <person name="Barker E."/>
            <person name="Barker M.S."/>
            <person name="Bennetzen J.L."/>
            <person name="Bonawitz N.D."/>
            <person name="Chapple C."/>
            <person name="Cheng C."/>
            <person name="Correa L.G."/>
            <person name="Dacre M."/>
            <person name="DeBarry J."/>
            <person name="Dreyer I."/>
            <person name="Elias M."/>
            <person name="Engstrom E.M."/>
            <person name="Estelle M."/>
            <person name="Feng L."/>
            <person name="Finet C."/>
            <person name="Floyd S.K."/>
            <person name="Frommer W.B."/>
            <person name="Fujita T."/>
            <person name="Gramzow L."/>
            <person name="Gutensohn M."/>
            <person name="Harholt J."/>
            <person name="Hattori M."/>
            <person name="Heyl A."/>
            <person name="Hirai T."/>
            <person name="Hiwatashi Y."/>
            <person name="Ishikawa M."/>
            <person name="Iwata M."/>
            <person name="Karol K.G."/>
            <person name="Koehler B."/>
            <person name="Kolukisaoglu U."/>
            <person name="Kubo M."/>
            <person name="Kurata T."/>
            <person name="Lalonde S."/>
            <person name="Li K."/>
            <person name="Li Y."/>
            <person name="Litt A."/>
            <person name="Lyons E."/>
            <person name="Manning G."/>
            <person name="Maruyama T."/>
            <person name="Michael T.P."/>
            <person name="Mikami K."/>
            <person name="Miyazaki S."/>
            <person name="Morinaga S."/>
            <person name="Murata T."/>
            <person name="Mueller-Roeber B."/>
            <person name="Nelson D.R."/>
            <person name="Obara M."/>
            <person name="Oguri Y."/>
            <person name="Olmstead R.G."/>
            <person name="Onodera N."/>
            <person name="Petersen B.L."/>
            <person name="Pils B."/>
            <person name="Prigge M."/>
            <person name="Rensing S.A."/>
            <person name="Riano-Pachon D.M."/>
            <person name="Roberts A.W."/>
            <person name="Sato Y."/>
            <person name="Scheller H.V."/>
            <person name="Schulz B."/>
            <person name="Schulz C."/>
            <person name="Shakirov E.V."/>
            <person name="Shibagaki N."/>
            <person name="Shinohara N."/>
            <person name="Shippen D.E."/>
            <person name="Soerensen I."/>
            <person name="Sotooka R."/>
            <person name="Sugimoto N."/>
            <person name="Sugita M."/>
            <person name="Sumikawa N."/>
            <person name="Tanurdzic M."/>
            <person name="Theissen G."/>
            <person name="Ulvskov P."/>
            <person name="Wakazuki S."/>
            <person name="Weng J.K."/>
            <person name="Willats W.W."/>
            <person name="Wipf D."/>
            <person name="Wolf P.G."/>
            <person name="Yang L."/>
            <person name="Zimmer A.D."/>
            <person name="Zhu Q."/>
            <person name="Mitros T."/>
            <person name="Hellsten U."/>
            <person name="Loque D."/>
            <person name="Otillar R."/>
            <person name="Salamov A."/>
            <person name="Schmutz J."/>
            <person name="Shapiro H."/>
            <person name="Lindquist E."/>
            <person name="Lucas S."/>
            <person name="Rokhsar D."/>
            <person name="Grigoriev I.V."/>
        </authorList>
    </citation>
    <scope>NUCLEOTIDE SEQUENCE [LARGE SCALE GENOMIC DNA]</scope>
</reference>
<evidence type="ECO:0000259" key="5">
    <source>
        <dbReference type="PROSITE" id="PS51352"/>
    </source>
</evidence>
<gene>
    <name evidence="6" type="ORF">SELMODRAFT_115723</name>
</gene>
<evidence type="ECO:0000256" key="2">
    <source>
        <dbReference type="ARBA" id="ARBA00010505"/>
    </source>
</evidence>
<evidence type="ECO:0000313" key="6">
    <source>
        <dbReference type="EMBL" id="EFJ16702.1"/>
    </source>
</evidence>
<evidence type="ECO:0000256" key="4">
    <source>
        <dbReference type="ARBA" id="ARBA00031688"/>
    </source>
</evidence>
<keyword evidence="7" id="KW-1185">Reference proteome</keyword>
<dbReference type="Pfam" id="PF08534">
    <property type="entry name" value="Redoxin"/>
    <property type="match status" value="1"/>
</dbReference>
<accession>D8SFC3</accession>
<dbReference type="CDD" id="cd02969">
    <property type="entry name" value="PRX_like1"/>
    <property type="match status" value="1"/>
</dbReference>
<dbReference type="EC" id="1.11.1.25" evidence="3"/>
<dbReference type="InterPro" id="IPR013766">
    <property type="entry name" value="Thioredoxin_domain"/>
</dbReference>
<dbReference type="STRING" id="88036.D8SFC3"/>
<name>D8SFC3_SELML</name>
<dbReference type="GO" id="GO:0016491">
    <property type="term" value="F:oxidoreductase activity"/>
    <property type="evidence" value="ECO:0007669"/>
    <property type="project" value="InterPro"/>
</dbReference>
<feature type="non-terminal residue" evidence="6">
    <location>
        <position position="1"/>
    </location>
</feature>
<comment type="similarity">
    <text evidence="2">Belongs to the peroxiredoxin family. Prx5 subfamily.</text>
</comment>